<dbReference type="PANTHER" id="PTHR36847">
    <property type="entry name" value="AMIDOLIGASE ENZYME"/>
    <property type="match status" value="1"/>
</dbReference>
<dbReference type="EMBL" id="MU006129">
    <property type="protein sequence ID" value="KAF2834146.1"/>
    <property type="molecule type" value="Genomic_DNA"/>
</dbReference>
<reference evidence="1" key="1">
    <citation type="journal article" date="2020" name="Stud. Mycol.">
        <title>101 Dothideomycetes genomes: a test case for predicting lifestyles and emergence of pathogens.</title>
        <authorList>
            <person name="Haridas S."/>
            <person name="Albert R."/>
            <person name="Binder M."/>
            <person name="Bloem J."/>
            <person name="Labutti K."/>
            <person name="Salamov A."/>
            <person name="Andreopoulos B."/>
            <person name="Baker S."/>
            <person name="Barry K."/>
            <person name="Bills G."/>
            <person name="Bluhm B."/>
            <person name="Cannon C."/>
            <person name="Castanera R."/>
            <person name="Culley D."/>
            <person name="Daum C."/>
            <person name="Ezra D."/>
            <person name="Gonzalez J."/>
            <person name="Henrissat B."/>
            <person name="Kuo A."/>
            <person name="Liang C."/>
            <person name="Lipzen A."/>
            <person name="Lutzoni F."/>
            <person name="Magnuson J."/>
            <person name="Mondo S."/>
            <person name="Nolan M."/>
            <person name="Ohm R."/>
            <person name="Pangilinan J."/>
            <person name="Park H.-J."/>
            <person name="Ramirez L."/>
            <person name="Alfaro M."/>
            <person name="Sun H."/>
            <person name="Tritt A."/>
            <person name="Yoshinaga Y."/>
            <person name="Zwiers L.-H."/>
            <person name="Turgeon B."/>
            <person name="Goodwin S."/>
            <person name="Spatafora J."/>
            <person name="Crous P."/>
            <person name="Grigoriev I."/>
        </authorList>
    </citation>
    <scope>NUCLEOTIDE SEQUENCE</scope>
    <source>
        <strain evidence="1">CBS 101060</strain>
    </source>
</reference>
<accession>A0A9P4VIK1</accession>
<dbReference type="AlphaFoldDB" id="A0A9P4VIK1"/>
<dbReference type="OrthoDB" id="3790742at2759"/>
<dbReference type="InterPro" id="IPR022025">
    <property type="entry name" value="Amidoligase_2"/>
</dbReference>
<gene>
    <name evidence="1" type="ORF">M501DRAFT_1002208</name>
</gene>
<dbReference type="Pfam" id="PF12224">
    <property type="entry name" value="Amidoligase_2"/>
    <property type="match status" value="1"/>
</dbReference>
<sequence>MAPKLGFGCELEMSAEPRVWKNLSRAEKIKRLVRELRNHHLSAKPLSGSPSKYDRWWITDDVSISLANLSPYAIRMECVSPVTKFDSNWQDDMQEFWSVLTGAFKVTRNDSCGTHVHIAPWKKNFTIKQAQTVAFACCLYEPYVVSCLPDNRRTSRYCQRNSRVEGLLLKTLFERKSMSKIAAAIKRKKDFKKLRDFMQGDNRYVLWNFKNLPNKRKSTIEFRGGQHAQDADKAECWITFAVVFVMMALKENLLFSRSTYRMADNDSYDEVQRFWKRFTDFARTLDVGDHFPFVFKKMSERWRE</sequence>
<evidence type="ECO:0000313" key="1">
    <source>
        <dbReference type="EMBL" id="KAF2834146.1"/>
    </source>
</evidence>
<organism evidence="1 2">
    <name type="scientific">Patellaria atrata CBS 101060</name>
    <dbReference type="NCBI Taxonomy" id="1346257"/>
    <lineage>
        <taxon>Eukaryota</taxon>
        <taxon>Fungi</taxon>
        <taxon>Dikarya</taxon>
        <taxon>Ascomycota</taxon>
        <taxon>Pezizomycotina</taxon>
        <taxon>Dothideomycetes</taxon>
        <taxon>Dothideomycetes incertae sedis</taxon>
        <taxon>Patellariales</taxon>
        <taxon>Patellariaceae</taxon>
        <taxon>Patellaria</taxon>
    </lineage>
</organism>
<evidence type="ECO:0008006" key="3">
    <source>
        <dbReference type="Google" id="ProtNLM"/>
    </source>
</evidence>
<comment type="caution">
    <text evidence="1">The sequence shown here is derived from an EMBL/GenBank/DDBJ whole genome shotgun (WGS) entry which is preliminary data.</text>
</comment>
<dbReference type="PANTHER" id="PTHR36847:SF1">
    <property type="entry name" value="AMIDOLIGASE ENZYME"/>
    <property type="match status" value="1"/>
</dbReference>
<evidence type="ECO:0000313" key="2">
    <source>
        <dbReference type="Proteomes" id="UP000799429"/>
    </source>
</evidence>
<protein>
    <recommendedName>
        <fullName evidence="3">Amidoligase enzyme</fullName>
    </recommendedName>
</protein>
<dbReference type="Proteomes" id="UP000799429">
    <property type="component" value="Unassembled WGS sequence"/>
</dbReference>
<name>A0A9P4VIK1_9PEZI</name>
<keyword evidence="2" id="KW-1185">Reference proteome</keyword>
<proteinExistence type="predicted"/>